<organism evidence="1">
    <name type="scientific">marine sediment metagenome</name>
    <dbReference type="NCBI Taxonomy" id="412755"/>
    <lineage>
        <taxon>unclassified sequences</taxon>
        <taxon>metagenomes</taxon>
        <taxon>ecological metagenomes</taxon>
    </lineage>
</organism>
<dbReference type="EMBL" id="BARV01012930">
    <property type="protein sequence ID" value="GAI09622.1"/>
    <property type="molecule type" value="Genomic_DNA"/>
</dbReference>
<comment type="caution">
    <text evidence="1">The sequence shown here is derived from an EMBL/GenBank/DDBJ whole genome shotgun (WGS) entry which is preliminary data.</text>
</comment>
<sequence>TTTADGAGDGSSLIDNVLTTKPDYDGHWVVIISGPYVGQCSDITAATTGGTVTAHTAFDGQILRGTQFVILAMKALPAEVAALAADVGDVEAKVDLPGVDAITNTLIGEVIGNKTDAANETAGQASIIGLLRAVITTYLKDGTIGLAQLQSEIAAIEGKVDLPGADAITNTLIGEVIGN</sequence>
<reference evidence="1" key="1">
    <citation type="journal article" date="2014" name="Front. Microbiol.">
        <title>High frequency of phylogenetically diverse reductive dehalogenase-homologous genes in deep subseafloor sedimentary metagenomes.</title>
        <authorList>
            <person name="Kawai M."/>
            <person name="Futagami T."/>
            <person name="Toyoda A."/>
            <person name="Takaki Y."/>
            <person name="Nishi S."/>
            <person name="Hori S."/>
            <person name="Arai W."/>
            <person name="Tsubouchi T."/>
            <person name="Morono Y."/>
            <person name="Uchiyama I."/>
            <person name="Ito T."/>
            <person name="Fujiyama A."/>
            <person name="Inagaki F."/>
            <person name="Takami H."/>
        </authorList>
    </citation>
    <scope>NUCLEOTIDE SEQUENCE</scope>
    <source>
        <strain evidence="1">Expedition CK06-06</strain>
    </source>
</reference>
<feature type="non-terminal residue" evidence="1">
    <location>
        <position position="179"/>
    </location>
</feature>
<protein>
    <submittedName>
        <fullName evidence="1">Uncharacterized protein</fullName>
    </submittedName>
</protein>
<gene>
    <name evidence="1" type="ORF">S06H3_23678</name>
</gene>
<accession>X1KRB9</accession>
<proteinExistence type="predicted"/>
<feature type="non-terminal residue" evidence="1">
    <location>
        <position position="1"/>
    </location>
</feature>
<dbReference type="AlphaFoldDB" id="X1KRB9"/>
<evidence type="ECO:0000313" key="1">
    <source>
        <dbReference type="EMBL" id="GAI09622.1"/>
    </source>
</evidence>
<name>X1KRB9_9ZZZZ</name>